<name>A0A3M8W2K7_9ACTN</name>
<protein>
    <submittedName>
        <fullName evidence="4">GNAT family N-acetyltransferase</fullName>
    </submittedName>
</protein>
<evidence type="ECO:0000256" key="2">
    <source>
        <dbReference type="ARBA" id="ARBA00023315"/>
    </source>
</evidence>
<dbReference type="InterPro" id="IPR050832">
    <property type="entry name" value="Bact_Acetyltransf"/>
</dbReference>
<dbReference type="PROSITE" id="PS51186">
    <property type="entry name" value="GNAT"/>
    <property type="match status" value="1"/>
</dbReference>
<dbReference type="Proteomes" id="UP000275401">
    <property type="component" value="Unassembled WGS sequence"/>
</dbReference>
<gene>
    <name evidence="4" type="ORF">EEJ42_18135</name>
</gene>
<accession>A0A3M8W2K7</accession>
<dbReference type="Gene3D" id="3.40.630.30">
    <property type="match status" value="1"/>
</dbReference>
<comment type="caution">
    <text evidence="4">The sequence shown here is derived from an EMBL/GenBank/DDBJ whole genome shotgun (WGS) entry which is preliminary data.</text>
</comment>
<evidence type="ECO:0000313" key="4">
    <source>
        <dbReference type="EMBL" id="RNG23840.1"/>
    </source>
</evidence>
<keyword evidence="5" id="KW-1185">Reference proteome</keyword>
<proteinExistence type="predicted"/>
<dbReference type="SUPFAM" id="SSF55729">
    <property type="entry name" value="Acyl-CoA N-acyltransferases (Nat)"/>
    <property type="match status" value="1"/>
</dbReference>
<dbReference type="Pfam" id="PF00583">
    <property type="entry name" value="Acetyltransf_1"/>
    <property type="match status" value="1"/>
</dbReference>
<dbReference type="InterPro" id="IPR016181">
    <property type="entry name" value="Acyl_CoA_acyltransferase"/>
</dbReference>
<dbReference type="PANTHER" id="PTHR43877">
    <property type="entry name" value="AMINOALKYLPHOSPHONATE N-ACETYLTRANSFERASE-RELATED-RELATED"/>
    <property type="match status" value="1"/>
</dbReference>
<sequence length="283" mass="30645">MAWTTTDDLDEFRAAAGAFLRARPVRHTVLLTVVSSLEAAGSGRYGDRPPVYGWWRAPSGAVEGGFVRTPPHPPLLSAMPAEAADALARTLARADRPRITGVTGARPEAEAFADAWERHTGEARRADHVQRLYRLHTLTPSGPVRGRARTATTADRDLLLSWYEAFGRDTGALPENEVARAVDDRLGHHGALLWEVDGEPVATAAVSRTIADTVRVSLVYTPPELRGRGYAGAVTAAVSRAARTAGAERVLLFADLANPTSNALYQRIGYRPVEDHLRLTFTP</sequence>
<dbReference type="CDD" id="cd04301">
    <property type="entry name" value="NAT_SF"/>
    <property type="match status" value="1"/>
</dbReference>
<feature type="domain" description="N-acetyltransferase" evidence="3">
    <location>
        <begin position="146"/>
        <end position="283"/>
    </location>
</feature>
<dbReference type="AlphaFoldDB" id="A0A3M8W2K7"/>
<organism evidence="4 5">
    <name type="scientific">Streptomyces botrytidirepellens</name>
    <dbReference type="NCBI Taxonomy" id="2486417"/>
    <lineage>
        <taxon>Bacteria</taxon>
        <taxon>Bacillati</taxon>
        <taxon>Actinomycetota</taxon>
        <taxon>Actinomycetes</taxon>
        <taxon>Kitasatosporales</taxon>
        <taxon>Streptomycetaceae</taxon>
        <taxon>Streptomyces</taxon>
    </lineage>
</organism>
<evidence type="ECO:0000256" key="1">
    <source>
        <dbReference type="ARBA" id="ARBA00022679"/>
    </source>
</evidence>
<evidence type="ECO:0000259" key="3">
    <source>
        <dbReference type="PROSITE" id="PS51186"/>
    </source>
</evidence>
<reference evidence="4 5" key="1">
    <citation type="submission" date="2018-11" db="EMBL/GenBank/DDBJ databases">
        <title>The Potential of Streptomyces as Biocontrol Agents against the Tomato grey mould, Botrytis cinerea (Gray mold) Frontiers in Microbiology.</title>
        <authorList>
            <person name="Li D."/>
        </authorList>
    </citation>
    <scope>NUCLEOTIDE SEQUENCE [LARGE SCALE GENOMIC DNA]</scope>
    <source>
        <strain evidence="4 5">NEAU-LD23</strain>
    </source>
</reference>
<dbReference type="InterPro" id="IPR000182">
    <property type="entry name" value="GNAT_dom"/>
</dbReference>
<dbReference type="RefSeq" id="WP_123100971.1">
    <property type="nucleotide sequence ID" value="NZ_RIBZ01000235.1"/>
</dbReference>
<keyword evidence="1 4" id="KW-0808">Transferase</keyword>
<evidence type="ECO:0000313" key="5">
    <source>
        <dbReference type="Proteomes" id="UP000275401"/>
    </source>
</evidence>
<dbReference type="GO" id="GO:0016747">
    <property type="term" value="F:acyltransferase activity, transferring groups other than amino-acyl groups"/>
    <property type="evidence" value="ECO:0007669"/>
    <property type="project" value="InterPro"/>
</dbReference>
<keyword evidence="2" id="KW-0012">Acyltransferase</keyword>
<dbReference type="PANTHER" id="PTHR43877:SF2">
    <property type="entry name" value="AMINOALKYLPHOSPHONATE N-ACETYLTRANSFERASE-RELATED"/>
    <property type="match status" value="1"/>
</dbReference>
<dbReference type="EMBL" id="RIBZ01000235">
    <property type="protein sequence ID" value="RNG23840.1"/>
    <property type="molecule type" value="Genomic_DNA"/>
</dbReference>